<feature type="domain" description="tRNA synthetases class I (E and Q) anti-codon binding" evidence="14">
    <location>
        <begin position="497"/>
        <end position="576"/>
    </location>
</feature>
<evidence type="ECO:0000256" key="2">
    <source>
        <dbReference type="ARBA" id="ARBA00012836"/>
    </source>
</evidence>
<accession>A0A448Z9F5</accession>
<keyword evidence="4 9" id="KW-0547">Nucleotide-binding</keyword>
<protein>
    <recommendedName>
        <fullName evidence="2">glutamine--tRNA ligase</fullName>
        <ecNumber evidence="2">6.1.1.18</ecNumber>
    </recommendedName>
</protein>
<evidence type="ECO:0000256" key="7">
    <source>
        <dbReference type="ARBA" id="ARBA00023146"/>
    </source>
</evidence>
<organism evidence="15 16">
    <name type="scientific">Pseudo-nitzschia multistriata</name>
    <dbReference type="NCBI Taxonomy" id="183589"/>
    <lineage>
        <taxon>Eukaryota</taxon>
        <taxon>Sar</taxon>
        <taxon>Stramenopiles</taxon>
        <taxon>Ochrophyta</taxon>
        <taxon>Bacillariophyta</taxon>
        <taxon>Bacillariophyceae</taxon>
        <taxon>Bacillariophycidae</taxon>
        <taxon>Bacillariales</taxon>
        <taxon>Bacillariaceae</taxon>
        <taxon>Pseudo-nitzschia</taxon>
    </lineage>
</organism>
<dbReference type="Pfam" id="PF03950">
    <property type="entry name" value="tRNA-synt_1c_C"/>
    <property type="match status" value="1"/>
</dbReference>
<comment type="catalytic activity">
    <reaction evidence="8">
        <text>tRNA(Gln) + L-glutamine + ATP = L-glutaminyl-tRNA(Gln) + AMP + diphosphate</text>
        <dbReference type="Rhea" id="RHEA:20121"/>
        <dbReference type="Rhea" id="RHEA-COMP:9662"/>
        <dbReference type="Rhea" id="RHEA-COMP:9681"/>
        <dbReference type="ChEBI" id="CHEBI:30616"/>
        <dbReference type="ChEBI" id="CHEBI:33019"/>
        <dbReference type="ChEBI" id="CHEBI:58359"/>
        <dbReference type="ChEBI" id="CHEBI:78442"/>
        <dbReference type="ChEBI" id="CHEBI:78521"/>
        <dbReference type="ChEBI" id="CHEBI:456215"/>
        <dbReference type="EC" id="6.1.1.18"/>
    </reaction>
</comment>
<dbReference type="Gene3D" id="2.40.240.10">
    <property type="entry name" value="Ribosomal Protein L25, Chain P"/>
    <property type="match status" value="2"/>
</dbReference>
<dbReference type="InterPro" id="IPR004514">
    <property type="entry name" value="Gln-tRNA-synth"/>
</dbReference>
<evidence type="ECO:0000256" key="3">
    <source>
        <dbReference type="ARBA" id="ARBA00022598"/>
    </source>
</evidence>
<keyword evidence="3 9" id="KW-0436">Ligase</keyword>
<evidence type="ECO:0000256" key="9">
    <source>
        <dbReference type="RuleBase" id="RU363037"/>
    </source>
</evidence>
<proteinExistence type="inferred from homology"/>
<keyword evidence="10" id="KW-0175">Coiled coil</keyword>
<feature type="domain" description="Glutamyl/glutaminyl-tRNA synthetase class Ib anti-codon binding" evidence="13">
    <location>
        <begin position="374"/>
        <end position="472"/>
    </location>
</feature>
<comment type="similarity">
    <text evidence="1 9">Belongs to the class-I aminoacyl-tRNA synthetase family.</text>
</comment>
<dbReference type="FunFam" id="1.10.1160.10:FF:000001">
    <property type="entry name" value="Glutamine--tRNA ligase"/>
    <property type="match status" value="1"/>
</dbReference>
<evidence type="ECO:0000256" key="1">
    <source>
        <dbReference type="ARBA" id="ARBA00005594"/>
    </source>
</evidence>
<dbReference type="NCBIfam" id="TIGR00440">
    <property type="entry name" value="glnS"/>
    <property type="match status" value="1"/>
</dbReference>
<gene>
    <name evidence="15" type="ORF">PSNMU_V1.4_AUG-EV-PASAV3_0055320</name>
</gene>
<dbReference type="PANTHER" id="PTHR43097:SF4">
    <property type="entry name" value="GLUTAMINE--TRNA LIGASE"/>
    <property type="match status" value="1"/>
</dbReference>
<evidence type="ECO:0000259" key="12">
    <source>
        <dbReference type="Pfam" id="PF00749"/>
    </source>
</evidence>
<dbReference type="InterPro" id="IPR014729">
    <property type="entry name" value="Rossmann-like_a/b/a_fold"/>
</dbReference>
<keyword evidence="16" id="KW-1185">Reference proteome</keyword>
<reference evidence="15 16" key="1">
    <citation type="submission" date="2019-01" db="EMBL/GenBank/DDBJ databases">
        <authorList>
            <person name="Ferrante I. M."/>
        </authorList>
    </citation>
    <scope>NUCLEOTIDE SEQUENCE [LARGE SCALE GENOMIC DNA]</scope>
    <source>
        <strain evidence="15 16">B856</strain>
    </source>
</reference>
<keyword evidence="5 9" id="KW-0067">ATP-binding</keyword>
<dbReference type="InterPro" id="IPR001412">
    <property type="entry name" value="aa-tRNA-synth_I_CS"/>
</dbReference>
<keyword evidence="6 9" id="KW-0648">Protein biosynthesis</keyword>
<evidence type="ECO:0000313" key="15">
    <source>
        <dbReference type="EMBL" id="VEU38692.1"/>
    </source>
</evidence>
<dbReference type="PROSITE" id="PS00178">
    <property type="entry name" value="AA_TRNA_LIGASE_I"/>
    <property type="match status" value="1"/>
</dbReference>
<dbReference type="Pfam" id="PF20974">
    <property type="entry name" value="tRNA-synt_1c_C2"/>
    <property type="match status" value="1"/>
</dbReference>
<dbReference type="InterPro" id="IPR020059">
    <property type="entry name" value="Glu/Gln-tRNA-synth_Ib_codon-bd"/>
</dbReference>
<dbReference type="GO" id="GO:0005524">
    <property type="term" value="F:ATP binding"/>
    <property type="evidence" value="ECO:0007669"/>
    <property type="project" value="UniProtKB-KW"/>
</dbReference>
<dbReference type="FunFam" id="3.40.50.620:FF:000037">
    <property type="entry name" value="Glutamine--tRNA ligase cytoplasmic"/>
    <property type="match status" value="1"/>
</dbReference>
<dbReference type="OrthoDB" id="10250478at2759"/>
<evidence type="ECO:0000256" key="10">
    <source>
        <dbReference type="SAM" id="Coils"/>
    </source>
</evidence>
<feature type="domain" description="Glutamyl/glutaminyl-tRNA synthetase class Ib catalytic" evidence="12">
    <location>
        <begin position="37"/>
        <end position="362"/>
    </location>
</feature>
<dbReference type="Proteomes" id="UP000291116">
    <property type="component" value="Unassembled WGS sequence"/>
</dbReference>
<dbReference type="InterPro" id="IPR050132">
    <property type="entry name" value="Gln/Glu-tRNA_Ligase"/>
</dbReference>
<dbReference type="EMBL" id="CAACVS010000181">
    <property type="protein sequence ID" value="VEU38692.1"/>
    <property type="molecule type" value="Genomic_DNA"/>
</dbReference>
<name>A0A448Z9F5_9STRA</name>
<keyword evidence="7 9" id="KW-0030">Aminoacyl-tRNA synthetase</keyword>
<dbReference type="Gene3D" id="3.40.50.620">
    <property type="entry name" value="HUPs"/>
    <property type="match status" value="1"/>
</dbReference>
<dbReference type="Pfam" id="PF00749">
    <property type="entry name" value="tRNA-synt_1c"/>
    <property type="match status" value="1"/>
</dbReference>
<dbReference type="EC" id="6.1.1.18" evidence="2"/>
<dbReference type="InterPro" id="IPR049437">
    <property type="entry name" value="tRNA-synt_1c_C2"/>
</dbReference>
<feature type="region of interest" description="Disordered" evidence="11">
    <location>
        <begin position="654"/>
        <end position="697"/>
    </location>
</feature>
<evidence type="ECO:0000259" key="13">
    <source>
        <dbReference type="Pfam" id="PF03950"/>
    </source>
</evidence>
<evidence type="ECO:0000313" key="16">
    <source>
        <dbReference type="Proteomes" id="UP000291116"/>
    </source>
</evidence>
<sequence length="697" mass="79827">MAEATTTTNALSARELEWAKNSPELQAKHAEINGPIIRTRFPPEPNGYLHMGHAKSINMNFSLAFEKLGVAPENRRCIFRYDDTNPDAESKEYIDSFVHDLEWLGWTPERTTYSSDNFQKLYELAIKLIKDGLAYCCDMTKAEMEAQRELAMQRVLARNKGEDPDEVAPIPSEDILPGRNRDTSVERNLDIFERMKMGLYDEGTWTLRLKMDFESSNPNMYDLVAYRIRYTSHPHAGNGWCIYPNYDYTHGICDSLEDIDYSICTLEFETRREPYFWILWALDMYRPNVYEMSRLNLQYTVLSKRRLLKLVNNGIVRGWNDPRMPTLSGYRRRGFTAEIINKFCTDLGATRASNVIEMEKLYTTARVALSEKTQRAMAALEPIKVVVTNWEDAKGNGGEGMVFEVQNSPTDPSMGSHTIELTQTLYIDSSDFRLVDESSYYGLAPNKAVGLKYYGGNLICDEVVFKEGANGKEKSQIVELKCHLDGSDDRVKPKTWISWVPAQTAIPCEIRVYNHLFTVPEPSDLWEEEINPKSEIVYENGFIDPSVLPLVDKKDISLVKSNQALQFERMGYFVVDVDSTFDSSTRTGKLVFNRTVTLKEEVSKKKATLSKREEEANEARKAKQKADLAAKEARLKIDPINFFKEAEEFKGKYSKFDDNGVPTHDAEGNELTKSAMKKLKKEQDKHVKQLKKASMKK</sequence>
<feature type="coiled-coil region" evidence="10">
    <location>
        <begin position="599"/>
        <end position="636"/>
    </location>
</feature>
<dbReference type="InterPro" id="IPR020058">
    <property type="entry name" value="Glu/Gln-tRNA-synth_Ib_cat-dom"/>
</dbReference>
<evidence type="ECO:0000256" key="5">
    <source>
        <dbReference type="ARBA" id="ARBA00022840"/>
    </source>
</evidence>
<evidence type="ECO:0000259" key="14">
    <source>
        <dbReference type="Pfam" id="PF20974"/>
    </source>
</evidence>
<dbReference type="FunFam" id="3.90.800.10:FF:000001">
    <property type="entry name" value="Glutamine--tRNA ligase"/>
    <property type="match status" value="1"/>
</dbReference>
<evidence type="ECO:0000256" key="6">
    <source>
        <dbReference type="ARBA" id="ARBA00022917"/>
    </source>
</evidence>
<feature type="compositionally biased region" description="Basic residues" evidence="11">
    <location>
        <begin position="688"/>
        <end position="697"/>
    </location>
</feature>
<dbReference type="PANTHER" id="PTHR43097">
    <property type="entry name" value="GLUTAMINE-TRNA LIGASE"/>
    <property type="match status" value="1"/>
</dbReference>
<dbReference type="InterPro" id="IPR011035">
    <property type="entry name" value="Ribosomal_bL25/Gln-tRNA_synth"/>
</dbReference>
<dbReference type="AlphaFoldDB" id="A0A448Z9F5"/>
<dbReference type="SUPFAM" id="SSF52374">
    <property type="entry name" value="Nucleotidylyl transferase"/>
    <property type="match status" value="1"/>
</dbReference>
<dbReference type="SUPFAM" id="SSF50715">
    <property type="entry name" value="Ribosomal protein L25-like"/>
    <property type="match status" value="1"/>
</dbReference>
<dbReference type="GO" id="GO:0005829">
    <property type="term" value="C:cytosol"/>
    <property type="evidence" value="ECO:0007669"/>
    <property type="project" value="TreeGrafter"/>
</dbReference>
<dbReference type="GO" id="GO:0006425">
    <property type="term" value="P:glutaminyl-tRNA aminoacylation"/>
    <property type="evidence" value="ECO:0007669"/>
    <property type="project" value="InterPro"/>
</dbReference>
<dbReference type="FunFam" id="2.40.240.10:FF:000055">
    <property type="entry name" value="Uncharacterized protein"/>
    <property type="match status" value="1"/>
</dbReference>
<evidence type="ECO:0000256" key="8">
    <source>
        <dbReference type="ARBA" id="ARBA00048270"/>
    </source>
</evidence>
<evidence type="ECO:0000256" key="4">
    <source>
        <dbReference type="ARBA" id="ARBA00022741"/>
    </source>
</evidence>
<evidence type="ECO:0000256" key="11">
    <source>
        <dbReference type="SAM" id="MobiDB-lite"/>
    </source>
</evidence>
<dbReference type="FunFam" id="2.40.240.10:FF:000007">
    <property type="entry name" value="Glutamine--tRNA ligase"/>
    <property type="match status" value="1"/>
</dbReference>
<dbReference type="GO" id="GO:0004819">
    <property type="term" value="F:glutamine-tRNA ligase activity"/>
    <property type="evidence" value="ECO:0007669"/>
    <property type="project" value="UniProtKB-EC"/>
</dbReference>
<dbReference type="InterPro" id="IPR020056">
    <property type="entry name" value="Rbsml_bL25/Gln-tRNA_synth_N"/>
</dbReference>